<name>A0A0R3P9J8_ANGCS</name>
<evidence type="ECO:0000256" key="1">
    <source>
        <dbReference type="SAM" id="MobiDB-lite"/>
    </source>
</evidence>
<dbReference type="PANTHER" id="PTHR13454:SF11">
    <property type="entry name" value="PROTEIN MCM10 HOMOLOG"/>
    <property type="match status" value="1"/>
</dbReference>
<dbReference type="Proteomes" id="UP000267027">
    <property type="component" value="Unassembled WGS sequence"/>
</dbReference>
<reference evidence="3 4" key="2">
    <citation type="submission" date="2018-11" db="EMBL/GenBank/DDBJ databases">
        <authorList>
            <consortium name="Pathogen Informatics"/>
        </authorList>
    </citation>
    <scope>NUCLEOTIDE SEQUENCE [LARGE SCALE GENOMIC DNA]</scope>
    <source>
        <strain evidence="3 4">Costa Rica</strain>
    </source>
</reference>
<dbReference type="InterPro" id="IPR040184">
    <property type="entry name" value="Mcm10"/>
</dbReference>
<protein>
    <submittedName>
        <fullName evidence="5">Mcm10 domain-containing protein</fullName>
    </submittedName>
</protein>
<evidence type="ECO:0000313" key="4">
    <source>
        <dbReference type="Proteomes" id="UP000267027"/>
    </source>
</evidence>
<organism evidence="5">
    <name type="scientific">Angiostrongylus costaricensis</name>
    <name type="common">Nematode worm</name>
    <dbReference type="NCBI Taxonomy" id="334426"/>
    <lineage>
        <taxon>Eukaryota</taxon>
        <taxon>Metazoa</taxon>
        <taxon>Ecdysozoa</taxon>
        <taxon>Nematoda</taxon>
        <taxon>Chromadorea</taxon>
        <taxon>Rhabditida</taxon>
        <taxon>Rhabditina</taxon>
        <taxon>Rhabditomorpha</taxon>
        <taxon>Strongyloidea</taxon>
        <taxon>Metastrongylidae</taxon>
        <taxon>Angiostrongylus</taxon>
    </lineage>
</organism>
<dbReference type="PANTHER" id="PTHR13454">
    <property type="entry name" value="PROTEIN MCM10 HOMOLOG"/>
    <property type="match status" value="1"/>
</dbReference>
<reference evidence="5" key="1">
    <citation type="submission" date="2017-02" db="UniProtKB">
        <authorList>
            <consortium name="WormBaseParasite"/>
        </authorList>
    </citation>
    <scope>IDENTIFICATION</scope>
</reference>
<dbReference type="Pfam" id="PF24863">
    <property type="entry name" value="zf-CCCH_Mcm10"/>
    <property type="match status" value="1"/>
</dbReference>
<feature type="compositionally biased region" description="Basic and acidic residues" evidence="1">
    <location>
        <begin position="161"/>
        <end position="173"/>
    </location>
</feature>
<dbReference type="GO" id="GO:0003688">
    <property type="term" value="F:DNA replication origin binding"/>
    <property type="evidence" value="ECO:0007669"/>
    <property type="project" value="TreeGrafter"/>
</dbReference>
<feature type="region of interest" description="Disordered" evidence="1">
    <location>
        <begin position="148"/>
        <end position="179"/>
    </location>
</feature>
<feature type="compositionally biased region" description="Polar residues" evidence="1">
    <location>
        <begin position="10"/>
        <end position="20"/>
    </location>
</feature>
<dbReference type="InterPro" id="IPR015411">
    <property type="entry name" value="Rep_factor_Mcm10_C"/>
</dbReference>
<proteinExistence type="predicted"/>
<dbReference type="EMBL" id="UYYA01000006">
    <property type="protein sequence ID" value="VDM51678.1"/>
    <property type="molecule type" value="Genomic_DNA"/>
</dbReference>
<dbReference type="STRING" id="334426.A0A0R3P9J8"/>
<feature type="domain" description="Replication factor Mcm10 C-terminal" evidence="2">
    <location>
        <begin position="13"/>
        <end position="295"/>
    </location>
</feature>
<dbReference type="SMART" id="SM01280">
    <property type="entry name" value="Mcm10"/>
    <property type="match status" value="1"/>
</dbReference>
<dbReference type="WBParaSite" id="ACOC_0000009201-mRNA-1">
    <property type="protein sequence ID" value="ACOC_0000009201-mRNA-1"/>
    <property type="gene ID" value="ACOC_0000009201"/>
</dbReference>
<gene>
    <name evidence="3" type="ORF">ACOC_LOCUS93</name>
</gene>
<dbReference type="OrthoDB" id="273123at2759"/>
<evidence type="ECO:0000313" key="3">
    <source>
        <dbReference type="EMBL" id="VDM51678.1"/>
    </source>
</evidence>
<accession>A0A0R3P9J8</accession>
<keyword evidence="4" id="KW-1185">Reference proteome</keyword>
<evidence type="ECO:0000259" key="2">
    <source>
        <dbReference type="SMART" id="SM01280"/>
    </source>
</evidence>
<feature type="region of interest" description="Disordered" evidence="1">
    <location>
        <begin position="1"/>
        <end position="20"/>
    </location>
</feature>
<dbReference type="AlphaFoldDB" id="A0A0R3P9J8"/>
<dbReference type="GO" id="GO:0006270">
    <property type="term" value="P:DNA replication initiation"/>
    <property type="evidence" value="ECO:0007669"/>
    <property type="project" value="InterPro"/>
</dbReference>
<dbReference type="GO" id="GO:0043596">
    <property type="term" value="C:nuclear replication fork"/>
    <property type="evidence" value="ECO:0007669"/>
    <property type="project" value="TreeGrafter"/>
</dbReference>
<dbReference type="GO" id="GO:0003697">
    <property type="term" value="F:single-stranded DNA binding"/>
    <property type="evidence" value="ECO:0007669"/>
    <property type="project" value="InterPro"/>
</dbReference>
<sequence length="297" mass="32783">MPNFRAKLGNRQTQVPSTTSNLTGTIHPIGNNVVKQLEMKTITKAEERTKLKEIIGGRSHLLGARNMTSLTNPKKIGGKVQSVVRDGSMLEFIKKQPTALKRYPYVPKLGTGLRGDKSVNLVAKAPDGSSTSSQDPARIRAIAILKRRQEATGSASKPLKRKSENKADQESPKRSKLSSIGNLPNLDILLRKKSIHDSESNKAQGIAMQKHLDSLEQTEKVETFASECMAVKNVRIVSCKKCGYTAQKRSELCMREGHYITKGTAEKRFFKCSSCQRRTVAYGIMPTKACKTVGRLV</sequence>
<evidence type="ECO:0000313" key="5">
    <source>
        <dbReference type="WBParaSite" id="ACOC_0000009201-mRNA-1"/>
    </source>
</evidence>